<protein>
    <submittedName>
        <fullName evidence="4">Adenylate/guanylate cyclase domain-containing protein</fullName>
    </submittedName>
</protein>
<proteinExistence type="inferred from homology"/>
<evidence type="ECO:0000313" key="4">
    <source>
        <dbReference type="EMBL" id="MBO0351528.1"/>
    </source>
</evidence>
<dbReference type="CDD" id="cd07302">
    <property type="entry name" value="CHD"/>
    <property type="match status" value="1"/>
</dbReference>
<keyword evidence="2" id="KW-0812">Transmembrane</keyword>
<dbReference type="Proteomes" id="UP000664844">
    <property type="component" value="Unassembled WGS sequence"/>
</dbReference>
<evidence type="ECO:0000256" key="1">
    <source>
        <dbReference type="ARBA" id="ARBA00005381"/>
    </source>
</evidence>
<dbReference type="Pfam" id="PF05226">
    <property type="entry name" value="CHASE2"/>
    <property type="match status" value="1"/>
</dbReference>
<dbReference type="Pfam" id="PF00211">
    <property type="entry name" value="Guanylate_cyc"/>
    <property type="match status" value="1"/>
</dbReference>
<feature type="transmembrane region" description="Helical" evidence="2">
    <location>
        <begin position="12"/>
        <end position="32"/>
    </location>
</feature>
<gene>
    <name evidence="4" type="ORF">J0895_21080</name>
</gene>
<dbReference type="SMART" id="SM01080">
    <property type="entry name" value="CHASE2"/>
    <property type="match status" value="1"/>
</dbReference>
<dbReference type="InterPro" id="IPR007890">
    <property type="entry name" value="CHASE2"/>
</dbReference>
<dbReference type="SUPFAM" id="SSF55073">
    <property type="entry name" value="Nucleotide cyclase"/>
    <property type="match status" value="1"/>
</dbReference>
<feature type="transmembrane region" description="Helical" evidence="2">
    <location>
        <begin position="323"/>
        <end position="343"/>
    </location>
</feature>
<keyword evidence="2" id="KW-0472">Membrane</keyword>
<dbReference type="Gene3D" id="3.30.70.1230">
    <property type="entry name" value="Nucleotide cyclase"/>
    <property type="match status" value="1"/>
</dbReference>
<keyword evidence="2" id="KW-1133">Transmembrane helix</keyword>
<comment type="similarity">
    <text evidence="1">Belongs to the adenylyl cyclase class-3 family.</text>
</comment>
<dbReference type="InterPro" id="IPR001054">
    <property type="entry name" value="A/G_cyclase"/>
</dbReference>
<feature type="transmembrane region" description="Helical" evidence="2">
    <location>
        <begin position="355"/>
        <end position="378"/>
    </location>
</feature>
<evidence type="ECO:0000256" key="2">
    <source>
        <dbReference type="SAM" id="Phobius"/>
    </source>
</evidence>
<dbReference type="PANTHER" id="PTHR43081">
    <property type="entry name" value="ADENYLATE CYCLASE, TERMINAL-DIFFERENTIATION SPECIFIC-RELATED"/>
    <property type="match status" value="1"/>
</dbReference>
<dbReference type="PROSITE" id="PS50125">
    <property type="entry name" value="GUANYLATE_CYCLASE_2"/>
    <property type="match status" value="1"/>
</dbReference>
<sequence>MWNQLKRQIWEWRGVWIAAPSVTVAVILLRFMGVLQPWEWAVYDLYMRGRPSEVPDSRIAIVGINEADLRELGQAIIPDRVYAAVIENLKAMNPRAIGLDIYRDQPVEPGHAALRQVFKSTTNLVGIQKVIGQGDRDTIGPPPGLEYAGSNDMILDEDQVLRRGLVMVSDDEENIIPSFSLYLAGLYLDAEGIAPEAIEDSDSWKFGNQVFSRFQPYDGGYVGADAGGYQVLLNYVGPSRHFETVSLMDILKNRVPPDWGRDRIILIGAVGESYQDLFFTPYTKEAGNRMAGVEVHGNLISQMISAALDDRPVIKTIAEPYEWLWIFLWGSLGAFLIWKWRYVGGAGWLSVQRTAGAVLSAGALVGITYGAFVLGWWIPVVPPALALLGSATAIVAYVARTAGDIRKTFGRYLTDQVVANLLENPEGLKMGGERRKLTIFTSDLRGFTALSERLPPEEVVKILNFYLGYMADVITAYQGTIDEFMGDGILVLFGAPTTRPDDATRAIACGISMQLAMRQVNAKVVEWGLPELEMGIGINTGEVVVGNIGSEKRTKYGVVGSQVNLTYRIESYTTGGQILISEQTLLDAGGEDVVQIESKREVLPKGVKEPLMIYDVSGIKEPYHISLTREEEVFLPLSEKIPIQYTILEGKHISETLLLGHLVQLSAKGAQVRTEPGAGDIIPVGLSNLKLNLLEGNFEGSQEDIYAKVLEKPAAEPHCFYIKFTAKPPAVAAHLEQVYKSVQAVAPS</sequence>
<dbReference type="EMBL" id="JAFLQW010000555">
    <property type="protein sequence ID" value="MBO0351528.1"/>
    <property type="molecule type" value="Genomic_DNA"/>
</dbReference>
<dbReference type="InterPro" id="IPR029787">
    <property type="entry name" value="Nucleotide_cyclase"/>
</dbReference>
<evidence type="ECO:0000259" key="3">
    <source>
        <dbReference type="PROSITE" id="PS50125"/>
    </source>
</evidence>
<dbReference type="SMART" id="SM00044">
    <property type="entry name" value="CYCc"/>
    <property type="match status" value="1"/>
</dbReference>
<organism evidence="4 5">
    <name type="scientific">Phormidium pseudopriestleyi FRX01</name>
    <dbReference type="NCBI Taxonomy" id="1759528"/>
    <lineage>
        <taxon>Bacteria</taxon>
        <taxon>Bacillati</taxon>
        <taxon>Cyanobacteriota</taxon>
        <taxon>Cyanophyceae</taxon>
        <taxon>Oscillatoriophycideae</taxon>
        <taxon>Oscillatoriales</taxon>
        <taxon>Oscillatoriaceae</taxon>
        <taxon>Phormidium</taxon>
    </lineage>
</organism>
<feature type="domain" description="Guanylate cyclase" evidence="3">
    <location>
        <begin position="438"/>
        <end position="570"/>
    </location>
</feature>
<keyword evidence="5" id="KW-1185">Reference proteome</keyword>
<evidence type="ECO:0000313" key="5">
    <source>
        <dbReference type="Proteomes" id="UP000664844"/>
    </source>
</evidence>
<comment type="caution">
    <text evidence="4">The sequence shown here is derived from an EMBL/GenBank/DDBJ whole genome shotgun (WGS) entry which is preliminary data.</text>
</comment>
<name>A0ABS3FWL8_9CYAN</name>
<accession>A0ABS3FWL8</accession>
<dbReference type="RefSeq" id="WP_207089978.1">
    <property type="nucleotide sequence ID" value="NZ_JAFLQW010000555.1"/>
</dbReference>
<dbReference type="InterPro" id="IPR050697">
    <property type="entry name" value="Adenylyl/Guanylyl_Cyclase_3/4"/>
</dbReference>
<dbReference type="PANTHER" id="PTHR43081:SF1">
    <property type="entry name" value="ADENYLATE CYCLASE, TERMINAL-DIFFERENTIATION SPECIFIC"/>
    <property type="match status" value="1"/>
</dbReference>
<reference evidence="4 5" key="1">
    <citation type="submission" date="2021-03" db="EMBL/GenBank/DDBJ databases">
        <title>Metabolic Capacity of the Antarctic Cyanobacterium Phormidium pseudopriestleyi that Sustains Oxygenic Photosynthesis in the Presence of Hydrogen Sulfide.</title>
        <authorList>
            <person name="Lumian J.E."/>
            <person name="Jungblut A.D."/>
            <person name="Dillon M.L."/>
            <person name="Hawes I."/>
            <person name="Doran P.T."/>
            <person name="Mackey T.J."/>
            <person name="Dick G.J."/>
            <person name="Grettenberger C.L."/>
            <person name="Sumner D.Y."/>
        </authorList>
    </citation>
    <scope>NUCLEOTIDE SEQUENCE [LARGE SCALE GENOMIC DNA]</scope>
    <source>
        <strain evidence="4 5">FRX01</strain>
    </source>
</reference>